<keyword evidence="3 7" id="KW-1133">Transmembrane helix</keyword>
<feature type="site" description="Important for catalytic activity" evidence="7">
    <location>
        <position position="219"/>
    </location>
</feature>
<evidence type="ECO:0000256" key="7">
    <source>
        <dbReference type="HAMAP-Rule" id="MF_02065"/>
    </source>
</evidence>
<evidence type="ECO:0000256" key="4">
    <source>
        <dbReference type="ARBA" id="ARBA00023136"/>
    </source>
</evidence>
<keyword evidence="2 7" id="KW-0812">Transmembrane</keyword>
<dbReference type="GO" id="GO:0071555">
    <property type="term" value="P:cell wall organization"/>
    <property type="evidence" value="ECO:0007669"/>
    <property type="project" value="UniProtKB-KW"/>
</dbReference>
<dbReference type="Gene3D" id="3.30.1490.480">
    <property type="entry name" value="Endolytic murein transglycosylase"/>
    <property type="match status" value="1"/>
</dbReference>
<dbReference type="CDD" id="cd08010">
    <property type="entry name" value="MltG_like"/>
    <property type="match status" value="1"/>
</dbReference>
<keyword evidence="6 7" id="KW-0961">Cell wall biogenesis/degradation</keyword>
<reference evidence="8 9" key="1">
    <citation type="submission" date="2017-09" db="EMBL/GenBank/DDBJ databases">
        <title>Depth-based differentiation of microbial function through sediment-hosted aquifers and enrichment of novel symbionts in the deep terrestrial subsurface.</title>
        <authorList>
            <person name="Probst A.J."/>
            <person name="Ladd B."/>
            <person name="Jarett J.K."/>
            <person name="Geller-Mcgrath D.E."/>
            <person name="Sieber C.M."/>
            <person name="Emerson J.B."/>
            <person name="Anantharaman K."/>
            <person name="Thomas B.C."/>
            <person name="Malmstrom R."/>
            <person name="Stieglmeier M."/>
            <person name="Klingl A."/>
            <person name="Woyke T."/>
            <person name="Ryan C.M."/>
            <person name="Banfield J.F."/>
        </authorList>
    </citation>
    <scope>NUCLEOTIDE SEQUENCE [LARGE SCALE GENOMIC DNA]</scope>
    <source>
        <strain evidence="8">CG23_combo_of_CG06-09_8_20_14_all_36_12</strain>
    </source>
</reference>
<dbReference type="GO" id="GO:0008932">
    <property type="term" value="F:lytic endotransglycosylase activity"/>
    <property type="evidence" value="ECO:0007669"/>
    <property type="project" value="UniProtKB-UniRule"/>
</dbReference>
<sequence length="332" mass="37900">MDLSAKKIIVLCFLFAVSCFLFFLWQGIYLPKERGATEKIFSVKEGQGVKEITFNLEKEGLIKNQFFFIFYTIISGKVRNLQAGEYLLSPADSIAKIAQKIASGDIAKIKVTIPEGFTIKQIEEELNTKLTRSVLVNFKTGDFRDEFSFFEDVPNSASLEGFLFPDTYQFSYRTNIEEIVKKMLDNFNKKLTPDLRKEISRQGKTIFEIITMASLIEKEVKTFEDKKLVSGILWKRLENGIPLQVDATITYITGKKITKISIEETKIDSPYNTYKYQGLPPGPICNPGLESIKAALYPKDSEYFYYLSTSEGKTIFSKTLEAHNLAKARYLK</sequence>
<keyword evidence="1 7" id="KW-1003">Cell membrane</keyword>
<dbReference type="EC" id="4.2.2.29" evidence="7"/>
<keyword evidence="5 7" id="KW-0456">Lyase</keyword>
<comment type="similarity">
    <text evidence="7">Belongs to the transglycosylase MltG family.</text>
</comment>
<evidence type="ECO:0000313" key="9">
    <source>
        <dbReference type="Proteomes" id="UP000228681"/>
    </source>
</evidence>
<dbReference type="GO" id="GO:0009252">
    <property type="term" value="P:peptidoglycan biosynthetic process"/>
    <property type="evidence" value="ECO:0007669"/>
    <property type="project" value="UniProtKB-UniRule"/>
</dbReference>
<dbReference type="GO" id="GO:0005886">
    <property type="term" value="C:plasma membrane"/>
    <property type="evidence" value="ECO:0007669"/>
    <property type="project" value="UniProtKB-SubCell"/>
</dbReference>
<comment type="subcellular location">
    <subcellularLocation>
        <location evidence="7">Cell membrane</location>
        <topology evidence="7">Single-pass membrane protein</topology>
    </subcellularLocation>
</comment>
<comment type="caution">
    <text evidence="8">The sequence shown here is derived from an EMBL/GenBank/DDBJ whole genome shotgun (WGS) entry which is preliminary data.</text>
</comment>
<dbReference type="NCBIfam" id="TIGR00247">
    <property type="entry name" value="endolytic transglycosylase MltG"/>
    <property type="match status" value="1"/>
</dbReference>
<dbReference type="PANTHER" id="PTHR30518">
    <property type="entry name" value="ENDOLYTIC MUREIN TRANSGLYCOSYLASE"/>
    <property type="match status" value="1"/>
</dbReference>
<comment type="function">
    <text evidence="7">Functions as a peptidoglycan terminase that cleaves nascent peptidoglycan strands endolytically to terminate their elongation.</text>
</comment>
<dbReference type="PANTHER" id="PTHR30518:SF2">
    <property type="entry name" value="ENDOLYTIC MUREIN TRANSGLYCOSYLASE"/>
    <property type="match status" value="1"/>
</dbReference>
<dbReference type="EMBL" id="PCRS01000039">
    <property type="protein sequence ID" value="PIP24822.1"/>
    <property type="molecule type" value="Genomic_DNA"/>
</dbReference>
<proteinExistence type="inferred from homology"/>
<dbReference type="Proteomes" id="UP000228681">
    <property type="component" value="Unassembled WGS sequence"/>
</dbReference>
<evidence type="ECO:0000256" key="5">
    <source>
        <dbReference type="ARBA" id="ARBA00023239"/>
    </source>
</evidence>
<protein>
    <recommendedName>
        <fullName evidence="7">Endolytic murein transglycosylase</fullName>
        <ecNumber evidence="7">4.2.2.29</ecNumber>
    </recommendedName>
    <alternativeName>
        <fullName evidence="7">Peptidoglycan lytic transglycosylase</fullName>
    </alternativeName>
    <alternativeName>
        <fullName evidence="7">Peptidoglycan polymerization terminase</fullName>
    </alternativeName>
</protein>
<dbReference type="HAMAP" id="MF_02065">
    <property type="entry name" value="MltG"/>
    <property type="match status" value="1"/>
</dbReference>
<gene>
    <name evidence="7" type="primary">mltG</name>
    <name evidence="8" type="ORF">COX34_02135</name>
</gene>
<evidence type="ECO:0000256" key="2">
    <source>
        <dbReference type="ARBA" id="ARBA00022692"/>
    </source>
</evidence>
<evidence type="ECO:0000256" key="1">
    <source>
        <dbReference type="ARBA" id="ARBA00022475"/>
    </source>
</evidence>
<accession>A0A2G9Z023</accession>
<dbReference type="AlphaFoldDB" id="A0A2G9Z023"/>
<dbReference type="InterPro" id="IPR003770">
    <property type="entry name" value="MLTG-like"/>
</dbReference>
<evidence type="ECO:0000256" key="3">
    <source>
        <dbReference type="ARBA" id="ARBA00022989"/>
    </source>
</evidence>
<name>A0A2G9Z023_9BACT</name>
<dbReference type="Pfam" id="PF02618">
    <property type="entry name" value="YceG"/>
    <property type="match status" value="1"/>
</dbReference>
<evidence type="ECO:0000313" key="8">
    <source>
        <dbReference type="EMBL" id="PIP24822.1"/>
    </source>
</evidence>
<comment type="catalytic activity">
    <reaction evidence="7">
        <text>a peptidoglycan chain = a peptidoglycan chain with N-acetyl-1,6-anhydromuramyl-[peptide] at the reducing end + a peptidoglycan chain with N-acetylglucosamine at the non-reducing end.</text>
        <dbReference type="EC" id="4.2.2.29"/>
    </reaction>
</comment>
<feature type="transmembrane region" description="Helical" evidence="7">
    <location>
        <begin position="7"/>
        <end position="25"/>
    </location>
</feature>
<organism evidence="8 9">
    <name type="scientific">Candidatus Nealsonbacteria bacterium CG23_combo_of_CG06-09_8_20_14_all_36_12</name>
    <dbReference type="NCBI Taxonomy" id="1974718"/>
    <lineage>
        <taxon>Bacteria</taxon>
        <taxon>Candidatus Nealsoniibacteriota</taxon>
    </lineage>
</organism>
<evidence type="ECO:0000256" key="6">
    <source>
        <dbReference type="ARBA" id="ARBA00023316"/>
    </source>
</evidence>
<keyword evidence="4 7" id="KW-0472">Membrane</keyword>
<dbReference type="PROSITE" id="PS51257">
    <property type="entry name" value="PROKAR_LIPOPROTEIN"/>
    <property type="match status" value="1"/>
</dbReference>